<dbReference type="SUPFAM" id="SSF103506">
    <property type="entry name" value="Mitochondrial carrier"/>
    <property type="match status" value="1"/>
</dbReference>
<name>A0A0N4VDB6_ENTVE</name>
<evidence type="ECO:0000256" key="1">
    <source>
        <dbReference type="ARBA" id="ARBA00004225"/>
    </source>
</evidence>
<comment type="subcellular location">
    <subcellularLocation>
        <location evidence="1">Mitochondrion membrane</location>
        <topology evidence="1">Multi-pass membrane protein</topology>
    </subcellularLocation>
</comment>
<keyword evidence="5" id="KW-0677">Repeat</keyword>
<feature type="repeat" description="Solcar" evidence="9">
    <location>
        <begin position="213"/>
        <end position="295"/>
    </location>
</feature>
<dbReference type="GO" id="GO:0000064">
    <property type="term" value="F:L-ornithine transmembrane transporter activity"/>
    <property type="evidence" value="ECO:0007669"/>
    <property type="project" value="TreeGrafter"/>
</dbReference>
<dbReference type="InterPro" id="IPR050567">
    <property type="entry name" value="Mitochondrial_Carrier"/>
</dbReference>
<evidence type="ECO:0000313" key="13">
    <source>
        <dbReference type="WBParaSite" id="EVEC_0000859301-mRNA-1"/>
    </source>
</evidence>
<dbReference type="Pfam" id="PF00153">
    <property type="entry name" value="Mito_carr"/>
    <property type="match status" value="3"/>
</dbReference>
<keyword evidence="4 9" id="KW-0812">Transmembrane</keyword>
<dbReference type="WBParaSite" id="EVEC_0000859301-mRNA-1">
    <property type="protein sequence ID" value="EVEC_0000859301-mRNA-1"/>
    <property type="gene ID" value="EVEC_0000859301"/>
</dbReference>
<dbReference type="PANTHER" id="PTHR45624">
    <property type="entry name" value="MITOCHONDRIAL BASIC AMINO ACIDS TRANSPORTER-RELATED"/>
    <property type="match status" value="1"/>
</dbReference>
<organism evidence="13">
    <name type="scientific">Enterobius vermicularis</name>
    <name type="common">Human pinworm</name>
    <dbReference type="NCBI Taxonomy" id="51028"/>
    <lineage>
        <taxon>Eukaryota</taxon>
        <taxon>Metazoa</taxon>
        <taxon>Ecdysozoa</taxon>
        <taxon>Nematoda</taxon>
        <taxon>Chromadorea</taxon>
        <taxon>Rhabditida</taxon>
        <taxon>Spirurina</taxon>
        <taxon>Oxyuridomorpha</taxon>
        <taxon>Oxyuroidea</taxon>
        <taxon>Oxyuridae</taxon>
        <taxon>Enterobius</taxon>
    </lineage>
</organism>
<evidence type="ECO:0000256" key="9">
    <source>
        <dbReference type="PROSITE-ProRule" id="PRU00282"/>
    </source>
</evidence>
<evidence type="ECO:0000256" key="8">
    <source>
        <dbReference type="ARBA" id="ARBA00023136"/>
    </source>
</evidence>
<protein>
    <submittedName>
        <fullName evidence="13">Mitochondrial ornithine transporter 1</fullName>
    </submittedName>
</protein>
<dbReference type="EMBL" id="UXUI01009250">
    <property type="protein sequence ID" value="VDD93326.1"/>
    <property type="molecule type" value="Genomic_DNA"/>
</dbReference>
<proteinExistence type="inferred from homology"/>
<dbReference type="FunFam" id="1.50.40.10:FF:000146">
    <property type="entry name" value="Uncharacterized protein, isoform B"/>
    <property type="match status" value="1"/>
</dbReference>
<dbReference type="Proteomes" id="UP000274131">
    <property type="component" value="Unassembled WGS sequence"/>
</dbReference>
<evidence type="ECO:0000256" key="6">
    <source>
        <dbReference type="ARBA" id="ARBA00022989"/>
    </source>
</evidence>
<evidence type="ECO:0000256" key="10">
    <source>
        <dbReference type="RuleBase" id="RU000488"/>
    </source>
</evidence>
<keyword evidence="6" id="KW-1133">Transmembrane helix</keyword>
<feature type="repeat" description="Solcar" evidence="9">
    <location>
        <begin position="17"/>
        <end position="101"/>
    </location>
</feature>
<evidence type="ECO:0000256" key="4">
    <source>
        <dbReference type="ARBA" id="ARBA00022692"/>
    </source>
</evidence>
<dbReference type="GO" id="GO:0031966">
    <property type="term" value="C:mitochondrial membrane"/>
    <property type="evidence" value="ECO:0007669"/>
    <property type="project" value="UniProtKB-SubCell"/>
</dbReference>
<dbReference type="InterPro" id="IPR023395">
    <property type="entry name" value="MCP_dom_sf"/>
</dbReference>
<keyword evidence="7" id="KW-0496">Mitochondrion</keyword>
<sequence>MEQFEIESEYSTLKQLKDGGIDLTAGTLAGIANVYAGQPLDTVKVKMQTFPALYKSAISCFKETFRLDGIRGLYAGTVPALAANIAENAVLFTAYGYCQKAVAFMSGRSDVKEMHPTENAAAGSLAAVFAAMVLCPTELVKCRLQAQREVNPNIKSTPVSVCRDMWRTEGLRSFFVGMTPTLAREVPGYFFFFGAYETSRYYLTPRGKTKDEIGPFRTALAGGIGGMALWAAIFPADVIKSRMQVSGKGSFGSLFLEILKKEGIPALYKGLTPTLVRTFWASGWLFVAFEYSKKLMHSLF</sequence>
<dbReference type="PROSITE" id="PS50920">
    <property type="entry name" value="SOLCAR"/>
    <property type="match status" value="3"/>
</dbReference>
<keyword evidence="12" id="KW-1185">Reference proteome</keyword>
<reference evidence="13" key="1">
    <citation type="submission" date="2017-02" db="UniProtKB">
        <authorList>
            <consortium name="WormBaseParasite"/>
        </authorList>
    </citation>
    <scope>IDENTIFICATION</scope>
</reference>
<keyword evidence="8 9" id="KW-0472">Membrane</keyword>
<accession>A0A0N4VDB6</accession>
<reference evidence="11 12" key="2">
    <citation type="submission" date="2018-10" db="EMBL/GenBank/DDBJ databases">
        <authorList>
            <consortium name="Pathogen Informatics"/>
        </authorList>
    </citation>
    <scope>NUCLEOTIDE SEQUENCE [LARGE SCALE GENOMIC DNA]</scope>
</reference>
<evidence type="ECO:0000313" key="11">
    <source>
        <dbReference type="EMBL" id="VDD93326.1"/>
    </source>
</evidence>
<evidence type="ECO:0000256" key="5">
    <source>
        <dbReference type="ARBA" id="ARBA00022737"/>
    </source>
</evidence>
<feature type="repeat" description="Solcar" evidence="9">
    <location>
        <begin position="114"/>
        <end position="202"/>
    </location>
</feature>
<dbReference type="AlphaFoldDB" id="A0A0N4VDB6"/>
<keyword evidence="3 10" id="KW-0813">Transport</keyword>
<dbReference type="GO" id="GO:1990575">
    <property type="term" value="P:mitochondrial L-ornithine transmembrane transport"/>
    <property type="evidence" value="ECO:0007669"/>
    <property type="project" value="TreeGrafter"/>
</dbReference>
<dbReference type="OrthoDB" id="409586at2759"/>
<gene>
    <name evidence="11" type="ORF">EVEC_LOCUS8077</name>
</gene>
<evidence type="ECO:0000256" key="7">
    <source>
        <dbReference type="ARBA" id="ARBA00023128"/>
    </source>
</evidence>
<dbReference type="PANTHER" id="PTHR45624:SF12">
    <property type="entry name" value="MITOCHONDRIAL ORNITHINE TRANSPORTER 1"/>
    <property type="match status" value="1"/>
</dbReference>
<evidence type="ECO:0000256" key="3">
    <source>
        <dbReference type="ARBA" id="ARBA00022448"/>
    </source>
</evidence>
<comment type="similarity">
    <text evidence="2 10">Belongs to the mitochondrial carrier (TC 2.A.29) family.</text>
</comment>
<evidence type="ECO:0000313" key="12">
    <source>
        <dbReference type="Proteomes" id="UP000274131"/>
    </source>
</evidence>
<evidence type="ECO:0000256" key="2">
    <source>
        <dbReference type="ARBA" id="ARBA00006375"/>
    </source>
</evidence>
<dbReference type="InterPro" id="IPR018108">
    <property type="entry name" value="MCP_transmembrane"/>
</dbReference>
<dbReference type="Gene3D" id="1.50.40.10">
    <property type="entry name" value="Mitochondrial carrier domain"/>
    <property type="match status" value="1"/>
</dbReference>